<evidence type="ECO:0000313" key="2">
    <source>
        <dbReference type="EMBL" id="OIT36608.1"/>
    </source>
</evidence>
<accession>A0A314L4P2</accession>
<dbReference type="Pfam" id="PF24626">
    <property type="entry name" value="SH3_Tf2-1"/>
    <property type="match status" value="1"/>
</dbReference>
<keyword evidence="3" id="KW-1185">Reference proteome</keyword>
<dbReference type="EMBL" id="MJEQ01000411">
    <property type="protein sequence ID" value="OIT36608.1"/>
    <property type="molecule type" value="Genomic_DNA"/>
</dbReference>
<dbReference type="PANTHER" id="PTHR46148:SF52">
    <property type="entry name" value="OS04G0603800 PROTEIN"/>
    <property type="match status" value="1"/>
</dbReference>
<feature type="domain" description="Chromo" evidence="1">
    <location>
        <begin position="121"/>
        <end position="172"/>
    </location>
</feature>
<dbReference type="SUPFAM" id="SSF54160">
    <property type="entry name" value="Chromo domain-like"/>
    <property type="match status" value="1"/>
</dbReference>
<organism evidence="2 3">
    <name type="scientific">Nicotiana attenuata</name>
    <name type="common">Coyote tobacco</name>
    <dbReference type="NCBI Taxonomy" id="49451"/>
    <lineage>
        <taxon>Eukaryota</taxon>
        <taxon>Viridiplantae</taxon>
        <taxon>Streptophyta</taxon>
        <taxon>Embryophyta</taxon>
        <taxon>Tracheophyta</taxon>
        <taxon>Spermatophyta</taxon>
        <taxon>Magnoliopsida</taxon>
        <taxon>eudicotyledons</taxon>
        <taxon>Gunneridae</taxon>
        <taxon>Pentapetalae</taxon>
        <taxon>asterids</taxon>
        <taxon>lamiids</taxon>
        <taxon>Solanales</taxon>
        <taxon>Solanaceae</taxon>
        <taxon>Nicotianoideae</taxon>
        <taxon>Nicotianeae</taxon>
        <taxon>Nicotiana</taxon>
    </lineage>
</organism>
<dbReference type="Proteomes" id="UP000187609">
    <property type="component" value="Unassembled WGS sequence"/>
</dbReference>
<dbReference type="CDD" id="cd00024">
    <property type="entry name" value="CD_CSD"/>
    <property type="match status" value="1"/>
</dbReference>
<gene>
    <name evidence="2" type="ORF">A4A49_64169</name>
</gene>
<dbReference type="InterPro" id="IPR023780">
    <property type="entry name" value="Chromo_domain"/>
</dbReference>
<comment type="caution">
    <text evidence="2">The sequence shown here is derived from an EMBL/GenBank/DDBJ whole genome shotgun (WGS) entry which is preliminary data.</text>
</comment>
<proteinExistence type="predicted"/>
<dbReference type="PROSITE" id="PS50013">
    <property type="entry name" value="CHROMO_2"/>
    <property type="match status" value="1"/>
</dbReference>
<dbReference type="Gene3D" id="2.40.50.40">
    <property type="match status" value="1"/>
</dbReference>
<dbReference type="AlphaFoldDB" id="A0A314L4P2"/>
<reference evidence="2" key="1">
    <citation type="submission" date="2016-11" db="EMBL/GenBank/DDBJ databases">
        <title>The genome of Nicotiana attenuata.</title>
        <authorList>
            <person name="Xu S."/>
            <person name="Brockmoeller T."/>
            <person name="Gaquerel E."/>
            <person name="Navarro A."/>
            <person name="Kuhl H."/>
            <person name="Gase K."/>
            <person name="Ling Z."/>
            <person name="Zhou W."/>
            <person name="Kreitzer C."/>
            <person name="Stanke M."/>
            <person name="Tang H."/>
            <person name="Lyons E."/>
            <person name="Pandey P."/>
            <person name="Pandey S.P."/>
            <person name="Timmermann B."/>
            <person name="Baldwin I.T."/>
        </authorList>
    </citation>
    <scope>NUCLEOTIDE SEQUENCE [LARGE SCALE GENOMIC DNA]</scope>
    <source>
        <strain evidence="2">UT</strain>
    </source>
</reference>
<dbReference type="InterPro" id="IPR000953">
    <property type="entry name" value="Chromo/chromo_shadow_dom"/>
</dbReference>
<evidence type="ECO:0000313" key="3">
    <source>
        <dbReference type="Proteomes" id="UP000187609"/>
    </source>
</evidence>
<protein>
    <recommendedName>
        <fullName evidence="1">Chromo domain-containing protein</fullName>
    </recommendedName>
</protein>
<dbReference type="Pfam" id="PF00385">
    <property type="entry name" value="Chromo"/>
    <property type="match status" value="1"/>
</dbReference>
<dbReference type="InterPro" id="IPR016197">
    <property type="entry name" value="Chromo-like_dom_sf"/>
</dbReference>
<dbReference type="SMART" id="SM00298">
    <property type="entry name" value="CHROMO"/>
    <property type="match status" value="1"/>
</dbReference>
<name>A0A314L4P2_NICAT</name>
<evidence type="ECO:0000259" key="1">
    <source>
        <dbReference type="PROSITE" id="PS50013"/>
    </source>
</evidence>
<dbReference type="PANTHER" id="PTHR46148">
    <property type="entry name" value="CHROMO DOMAIN-CONTAINING PROTEIN"/>
    <property type="match status" value="1"/>
</dbReference>
<sequence length="172" mass="20374">MEEATDSFKKARKRMKKYADRNRSPLEFKVGEKVLLQLTPQIWKKIDSRVRHRALVSRYDGSFKVAEKVGEVAYRLKLPERMKIHPTVHVSFLRPYVEDPKDPDRHKTKRDPPKVRTQLEKEIEKILGHRVLGMDKKNMQTEFLIQWKGKLEADATWEKGASLCQYEQQIED</sequence>
<dbReference type="Gramene" id="OIT36608">
    <property type="protein sequence ID" value="OIT36608"/>
    <property type="gene ID" value="A4A49_64169"/>
</dbReference>
<dbReference type="InterPro" id="IPR056924">
    <property type="entry name" value="SH3_Tf2-1"/>
</dbReference>